<evidence type="ECO:0008006" key="3">
    <source>
        <dbReference type="Google" id="ProtNLM"/>
    </source>
</evidence>
<protein>
    <recommendedName>
        <fullName evidence="3">MD-2-related lipid-recognition domain-containing protein</fullName>
    </recommendedName>
</protein>
<reference evidence="1 2" key="1">
    <citation type="journal article" date="2007" name="Nature">
        <title>Evolution of genes and genomes on the Drosophila phylogeny.</title>
        <authorList>
            <consortium name="Drosophila 12 Genomes Consortium"/>
            <person name="Clark A.G."/>
            <person name="Eisen M.B."/>
            <person name="Smith D.R."/>
            <person name="Bergman C.M."/>
            <person name="Oliver B."/>
            <person name="Markow T.A."/>
            <person name="Kaufman T.C."/>
            <person name="Kellis M."/>
            <person name="Gelbart W."/>
            <person name="Iyer V.N."/>
            <person name="Pollard D.A."/>
            <person name="Sackton T.B."/>
            <person name="Larracuente A.M."/>
            <person name="Singh N.D."/>
            <person name="Abad J.P."/>
            <person name="Abt D.N."/>
            <person name="Adryan B."/>
            <person name="Aguade M."/>
            <person name="Akashi H."/>
            <person name="Anderson W.W."/>
            <person name="Aquadro C.F."/>
            <person name="Ardell D.H."/>
            <person name="Arguello R."/>
            <person name="Artieri C.G."/>
            <person name="Barbash D.A."/>
            <person name="Barker D."/>
            <person name="Barsanti P."/>
            <person name="Batterham P."/>
            <person name="Batzoglou S."/>
            <person name="Begun D."/>
            <person name="Bhutkar A."/>
            <person name="Blanco E."/>
            <person name="Bosak S.A."/>
            <person name="Bradley R.K."/>
            <person name="Brand A.D."/>
            <person name="Brent M.R."/>
            <person name="Brooks A.N."/>
            <person name="Brown R.H."/>
            <person name="Butlin R.K."/>
            <person name="Caggese C."/>
            <person name="Calvi B.R."/>
            <person name="Bernardo de Carvalho A."/>
            <person name="Caspi A."/>
            <person name="Castrezana S."/>
            <person name="Celniker S.E."/>
            <person name="Chang J.L."/>
            <person name="Chapple C."/>
            <person name="Chatterji S."/>
            <person name="Chinwalla A."/>
            <person name="Civetta A."/>
            <person name="Clifton S.W."/>
            <person name="Comeron J.M."/>
            <person name="Costello J.C."/>
            <person name="Coyne J.A."/>
            <person name="Daub J."/>
            <person name="David R.G."/>
            <person name="Delcher A.L."/>
            <person name="Delehaunty K."/>
            <person name="Do C.B."/>
            <person name="Ebling H."/>
            <person name="Edwards K."/>
            <person name="Eickbush T."/>
            <person name="Evans J.D."/>
            <person name="Filipski A."/>
            <person name="Findeiss S."/>
            <person name="Freyhult E."/>
            <person name="Fulton L."/>
            <person name="Fulton R."/>
            <person name="Garcia A.C."/>
            <person name="Gardiner A."/>
            <person name="Garfield D.A."/>
            <person name="Garvin B.E."/>
            <person name="Gibson G."/>
            <person name="Gilbert D."/>
            <person name="Gnerre S."/>
            <person name="Godfrey J."/>
            <person name="Good R."/>
            <person name="Gotea V."/>
            <person name="Gravely B."/>
            <person name="Greenberg A.J."/>
            <person name="Griffiths-Jones S."/>
            <person name="Gross S."/>
            <person name="Guigo R."/>
            <person name="Gustafson E.A."/>
            <person name="Haerty W."/>
            <person name="Hahn M.W."/>
            <person name="Halligan D.L."/>
            <person name="Halpern A.L."/>
            <person name="Halter G.M."/>
            <person name="Han M.V."/>
            <person name="Heger A."/>
            <person name="Hillier L."/>
            <person name="Hinrichs A.S."/>
            <person name="Holmes I."/>
            <person name="Hoskins R.A."/>
            <person name="Hubisz M.J."/>
            <person name="Hultmark D."/>
            <person name="Huntley M.A."/>
            <person name="Jaffe D.B."/>
            <person name="Jagadeeshan S."/>
            <person name="Jeck W.R."/>
            <person name="Johnson J."/>
            <person name="Jones C.D."/>
            <person name="Jordan W.C."/>
            <person name="Karpen G.H."/>
            <person name="Kataoka E."/>
            <person name="Keightley P.D."/>
            <person name="Kheradpour P."/>
            <person name="Kirkness E.F."/>
            <person name="Koerich L.B."/>
            <person name="Kristiansen K."/>
            <person name="Kudrna D."/>
            <person name="Kulathinal R.J."/>
            <person name="Kumar S."/>
            <person name="Kwok R."/>
            <person name="Lander E."/>
            <person name="Langley C.H."/>
            <person name="Lapoint R."/>
            <person name="Lazzaro B.P."/>
            <person name="Lee S.J."/>
            <person name="Levesque L."/>
            <person name="Li R."/>
            <person name="Lin C.F."/>
            <person name="Lin M.F."/>
            <person name="Lindblad-Toh K."/>
            <person name="Llopart A."/>
            <person name="Long M."/>
            <person name="Low L."/>
            <person name="Lozovsky E."/>
            <person name="Lu J."/>
            <person name="Luo M."/>
            <person name="Machado C.A."/>
            <person name="Makalowski W."/>
            <person name="Marzo M."/>
            <person name="Matsuda M."/>
            <person name="Matzkin L."/>
            <person name="McAllister B."/>
            <person name="McBride C.S."/>
            <person name="McKernan B."/>
            <person name="McKernan K."/>
            <person name="Mendez-Lago M."/>
            <person name="Minx P."/>
            <person name="Mollenhauer M.U."/>
            <person name="Montooth K."/>
            <person name="Mount S.M."/>
            <person name="Mu X."/>
            <person name="Myers E."/>
            <person name="Negre B."/>
            <person name="Newfeld S."/>
            <person name="Nielsen R."/>
            <person name="Noor M.A."/>
            <person name="O'Grady P."/>
            <person name="Pachter L."/>
            <person name="Papaceit M."/>
            <person name="Parisi M.J."/>
            <person name="Parisi M."/>
            <person name="Parts L."/>
            <person name="Pedersen J.S."/>
            <person name="Pesole G."/>
            <person name="Phillippy A.M."/>
            <person name="Ponting C.P."/>
            <person name="Pop M."/>
            <person name="Porcelli D."/>
            <person name="Powell J.R."/>
            <person name="Prohaska S."/>
            <person name="Pruitt K."/>
            <person name="Puig M."/>
            <person name="Quesneville H."/>
            <person name="Ram K.R."/>
            <person name="Rand D."/>
            <person name="Rasmussen M.D."/>
            <person name="Reed L.K."/>
            <person name="Reenan R."/>
            <person name="Reily A."/>
            <person name="Remington K.A."/>
            <person name="Rieger T.T."/>
            <person name="Ritchie M.G."/>
            <person name="Robin C."/>
            <person name="Rogers Y.H."/>
            <person name="Rohde C."/>
            <person name="Rozas J."/>
            <person name="Rubenfield M.J."/>
            <person name="Ruiz A."/>
            <person name="Russo S."/>
            <person name="Salzberg S.L."/>
            <person name="Sanchez-Gracia A."/>
            <person name="Saranga D.J."/>
            <person name="Sato H."/>
            <person name="Schaeffer S.W."/>
            <person name="Schatz M.C."/>
            <person name="Schlenke T."/>
            <person name="Schwartz R."/>
            <person name="Segarra C."/>
            <person name="Singh R.S."/>
            <person name="Sirot L."/>
            <person name="Sirota M."/>
            <person name="Sisneros N.B."/>
            <person name="Smith C.D."/>
            <person name="Smith T.F."/>
            <person name="Spieth J."/>
            <person name="Stage D.E."/>
            <person name="Stark A."/>
            <person name="Stephan W."/>
            <person name="Strausberg R.L."/>
            <person name="Strempel S."/>
            <person name="Sturgill D."/>
            <person name="Sutton G."/>
            <person name="Sutton G.G."/>
            <person name="Tao W."/>
            <person name="Teichmann S."/>
            <person name="Tobari Y.N."/>
            <person name="Tomimura Y."/>
            <person name="Tsolas J.M."/>
            <person name="Valente V.L."/>
            <person name="Venter E."/>
            <person name="Venter J.C."/>
            <person name="Vicario S."/>
            <person name="Vieira F.G."/>
            <person name="Vilella A.J."/>
            <person name="Villasante A."/>
            <person name="Walenz B."/>
            <person name="Wang J."/>
            <person name="Wasserman M."/>
            <person name="Watts T."/>
            <person name="Wilson D."/>
            <person name="Wilson R.K."/>
            <person name="Wing R.A."/>
            <person name="Wolfner M.F."/>
            <person name="Wong A."/>
            <person name="Wong G.K."/>
            <person name="Wu C.I."/>
            <person name="Wu G."/>
            <person name="Yamamoto D."/>
            <person name="Yang H.P."/>
            <person name="Yang S.P."/>
            <person name="Yorke J.A."/>
            <person name="Yoshida K."/>
            <person name="Zdobnov E."/>
            <person name="Zhang P."/>
            <person name="Zhang Y."/>
            <person name="Zimin A.V."/>
            <person name="Baldwin J."/>
            <person name="Abdouelleil A."/>
            <person name="Abdulkadir J."/>
            <person name="Abebe A."/>
            <person name="Abera B."/>
            <person name="Abreu J."/>
            <person name="Acer S.C."/>
            <person name="Aftuck L."/>
            <person name="Alexander A."/>
            <person name="An P."/>
            <person name="Anderson E."/>
            <person name="Anderson S."/>
            <person name="Arachi H."/>
            <person name="Azer M."/>
            <person name="Bachantsang P."/>
            <person name="Barry A."/>
            <person name="Bayul T."/>
            <person name="Berlin A."/>
            <person name="Bessette D."/>
            <person name="Bloom T."/>
            <person name="Blye J."/>
            <person name="Boguslavskiy L."/>
            <person name="Bonnet C."/>
            <person name="Boukhgalter B."/>
            <person name="Bourzgui I."/>
            <person name="Brown A."/>
            <person name="Cahill P."/>
            <person name="Channer S."/>
            <person name="Cheshatsang Y."/>
            <person name="Chuda L."/>
            <person name="Citroen M."/>
            <person name="Collymore A."/>
            <person name="Cooke P."/>
            <person name="Costello M."/>
            <person name="D'Aco K."/>
            <person name="Daza R."/>
            <person name="De Haan G."/>
            <person name="DeGray S."/>
            <person name="DeMaso C."/>
            <person name="Dhargay N."/>
            <person name="Dooley K."/>
            <person name="Dooley E."/>
            <person name="Doricent M."/>
            <person name="Dorje P."/>
            <person name="Dorjee K."/>
            <person name="Dupes A."/>
            <person name="Elong R."/>
            <person name="Falk J."/>
            <person name="Farina A."/>
            <person name="Faro S."/>
            <person name="Ferguson D."/>
            <person name="Fisher S."/>
            <person name="Foley C.D."/>
            <person name="Franke A."/>
            <person name="Friedrich D."/>
            <person name="Gadbois L."/>
            <person name="Gearin G."/>
            <person name="Gearin C.R."/>
            <person name="Giannoukos G."/>
            <person name="Goode T."/>
            <person name="Graham J."/>
            <person name="Grandbois E."/>
            <person name="Grewal S."/>
            <person name="Gyaltsen K."/>
            <person name="Hafez N."/>
            <person name="Hagos B."/>
            <person name="Hall J."/>
            <person name="Henson C."/>
            <person name="Hollinger A."/>
            <person name="Honan T."/>
            <person name="Huard M.D."/>
            <person name="Hughes L."/>
            <person name="Hurhula B."/>
            <person name="Husby M.E."/>
            <person name="Kamat A."/>
            <person name="Kanga B."/>
            <person name="Kashin S."/>
            <person name="Khazanovich D."/>
            <person name="Kisner P."/>
            <person name="Lance K."/>
            <person name="Lara M."/>
            <person name="Lee W."/>
            <person name="Lennon N."/>
            <person name="Letendre F."/>
            <person name="LeVine R."/>
            <person name="Lipovsky A."/>
            <person name="Liu X."/>
            <person name="Liu J."/>
            <person name="Liu S."/>
            <person name="Lokyitsang T."/>
            <person name="Lokyitsang Y."/>
            <person name="Lubonja R."/>
            <person name="Lui A."/>
            <person name="MacDonald P."/>
            <person name="Magnisalis V."/>
            <person name="Maru K."/>
            <person name="Matthews C."/>
            <person name="McCusker W."/>
            <person name="McDonough S."/>
            <person name="Mehta T."/>
            <person name="Meldrim J."/>
            <person name="Meneus L."/>
            <person name="Mihai O."/>
            <person name="Mihalev A."/>
            <person name="Mihova T."/>
            <person name="Mittelman R."/>
            <person name="Mlenga V."/>
            <person name="Montmayeur A."/>
            <person name="Mulrain L."/>
            <person name="Navidi A."/>
            <person name="Naylor J."/>
            <person name="Negash T."/>
            <person name="Nguyen T."/>
            <person name="Nguyen N."/>
            <person name="Nicol R."/>
            <person name="Norbu C."/>
            <person name="Norbu N."/>
            <person name="Novod N."/>
            <person name="O'Neill B."/>
            <person name="Osman S."/>
            <person name="Markiewicz E."/>
            <person name="Oyono O.L."/>
            <person name="Patti C."/>
            <person name="Phunkhang P."/>
            <person name="Pierre F."/>
            <person name="Priest M."/>
            <person name="Raghuraman S."/>
            <person name="Rege F."/>
            <person name="Reyes R."/>
            <person name="Rise C."/>
            <person name="Rogov P."/>
            <person name="Ross K."/>
            <person name="Ryan E."/>
            <person name="Settipalli S."/>
            <person name="Shea T."/>
            <person name="Sherpa N."/>
            <person name="Shi L."/>
            <person name="Shih D."/>
            <person name="Sparrow T."/>
            <person name="Spaulding J."/>
            <person name="Stalker J."/>
            <person name="Stange-Thomann N."/>
            <person name="Stavropoulos S."/>
            <person name="Stone C."/>
            <person name="Strader C."/>
            <person name="Tesfaye S."/>
            <person name="Thomson T."/>
            <person name="Thoulutsang Y."/>
            <person name="Thoulutsang D."/>
            <person name="Topham K."/>
            <person name="Topping I."/>
            <person name="Tsamla T."/>
            <person name="Vassiliev H."/>
            <person name="Vo A."/>
            <person name="Wangchuk T."/>
            <person name="Wangdi T."/>
            <person name="Weiand M."/>
            <person name="Wilkinson J."/>
            <person name="Wilson A."/>
            <person name="Yadav S."/>
            <person name="Young G."/>
            <person name="Yu Q."/>
            <person name="Zembek L."/>
            <person name="Zhong D."/>
            <person name="Zimmer A."/>
            <person name="Zwirko Z."/>
            <person name="Jaffe D.B."/>
            <person name="Alvarez P."/>
            <person name="Brockman W."/>
            <person name="Butler J."/>
            <person name="Chin C."/>
            <person name="Gnerre S."/>
            <person name="Grabherr M."/>
            <person name="Kleber M."/>
            <person name="Mauceli E."/>
            <person name="MacCallum I."/>
        </authorList>
    </citation>
    <scope>NUCLEOTIDE SEQUENCE [LARGE SCALE GENOMIC DNA]</scope>
    <source>
        <strain evidence="2">Tucson 14024-0371.13</strain>
    </source>
</reference>
<keyword evidence="2" id="KW-1185">Reference proteome</keyword>
<dbReference type="SMART" id="SM00697">
    <property type="entry name" value="DM8"/>
    <property type="match status" value="1"/>
</dbReference>
<organism evidence="1 2">
    <name type="scientific">Drosophila ananassae</name>
    <name type="common">Fruit fly</name>
    <dbReference type="NCBI Taxonomy" id="7217"/>
    <lineage>
        <taxon>Eukaryota</taxon>
        <taxon>Metazoa</taxon>
        <taxon>Ecdysozoa</taxon>
        <taxon>Arthropoda</taxon>
        <taxon>Hexapoda</taxon>
        <taxon>Insecta</taxon>
        <taxon>Pterygota</taxon>
        <taxon>Neoptera</taxon>
        <taxon>Endopterygota</taxon>
        <taxon>Diptera</taxon>
        <taxon>Brachycera</taxon>
        <taxon>Muscomorpha</taxon>
        <taxon>Ephydroidea</taxon>
        <taxon>Drosophilidae</taxon>
        <taxon>Drosophila</taxon>
        <taxon>Sophophora</taxon>
    </lineage>
</organism>
<dbReference type="PANTHER" id="PTHR20898:SF0">
    <property type="entry name" value="DAEDALUS ON 3-RELATED"/>
    <property type="match status" value="1"/>
</dbReference>
<proteinExistence type="predicted"/>
<dbReference type="OrthoDB" id="7859583at2759"/>
<sequence length="187" mass="21353">MNQIVHRNQIDSSKILSGEPSLIYKLINIECYTSPGFSANSKCYLKAINWNKAVAQMDVDVTRPLKNISLRFHVSKKDYSNKYQPFLINVVVNICDVFAKRNFIPYGKIFLKLARQFSNFNHSCPYKGHLFARDLFVDTSILPNLLPLGIYKVNITIMEGYMNKPTDYVGGVMVSLQAMTPFKKRGS</sequence>
<dbReference type="InterPro" id="IPR010512">
    <property type="entry name" value="DUF1091"/>
</dbReference>
<name>B3MKS1_DROAN</name>
<dbReference type="InParanoid" id="B3MKS1"/>
<evidence type="ECO:0000313" key="2">
    <source>
        <dbReference type="Proteomes" id="UP000007801"/>
    </source>
</evidence>
<gene>
    <name evidence="1" type="primary">Dana\GF19710</name>
    <name evidence="1" type="synonym">dana_GLEANR_22115</name>
    <name evidence="1" type="ORF">GF19710</name>
</gene>
<dbReference type="PANTHER" id="PTHR20898">
    <property type="entry name" value="DAEDALUS ON 3-RELATED-RELATED"/>
    <property type="match status" value="1"/>
</dbReference>
<dbReference type="EMBL" id="CH902620">
    <property type="protein sequence ID" value="EDV31602.2"/>
    <property type="molecule type" value="Genomic_DNA"/>
</dbReference>
<dbReference type="HOGENOM" id="CLU_116900_2_0_1"/>
<dbReference type="Pfam" id="PF06477">
    <property type="entry name" value="DUF1091"/>
    <property type="match status" value="1"/>
</dbReference>
<dbReference type="Proteomes" id="UP000007801">
    <property type="component" value="Unassembled WGS sequence"/>
</dbReference>
<evidence type="ECO:0000313" key="1">
    <source>
        <dbReference type="EMBL" id="EDV31602.2"/>
    </source>
</evidence>
<dbReference type="eggNOG" id="ENOG502TM4J">
    <property type="taxonomic scope" value="Eukaryota"/>
</dbReference>
<accession>B3MKS1</accession>
<dbReference type="AlphaFoldDB" id="B3MKS1"/>